<keyword evidence="1" id="KW-0472">Membrane</keyword>
<dbReference type="Proteomes" id="UP001596405">
    <property type="component" value="Unassembled WGS sequence"/>
</dbReference>
<sequence length="110" mass="12311">MENKHYPNLIAFAFFAGLFLMVFTTEDSDAAATRLVAYLLLSCVSAIGAIYWDEIKEFVHNRTNPVTKIDAVLSDAEKFSEEFGEVYVMADKLKQKKKAKKGEAVAPKKS</sequence>
<comment type="caution">
    <text evidence="2">The sequence shown here is derived from an EMBL/GenBank/DDBJ whole genome shotgun (WGS) entry which is preliminary data.</text>
</comment>
<gene>
    <name evidence="2" type="ORF">ACFQHR_19010</name>
</gene>
<keyword evidence="1" id="KW-0812">Transmembrane</keyword>
<evidence type="ECO:0000256" key="1">
    <source>
        <dbReference type="SAM" id="Phobius"/>
    </source>
</evidence>
<organism evidence="2 3">
    <name type="scientific">Rufibacter roseus</name>
    <dbReference type="NCBI Taxonomy" id="1567108"/>
    <lineage>
        <taxon>Bacteria</taxon>
        <taxon>Pseudomonadati</taxon>
        <taxon>Bacteroidota</taxon>
        <taxon>Cytophagia</taxon>
        <taxon>Cytophagales</taxon>
        <taxon>Hymenobacteraceae</taxon>
        <taxon>Rufibacter</taxon>
    </lineage>
</organism>
<protein>
    <submittedName>
        <fullName evidence="2">Uncharacterized protein</fullName>
    </submittedName>
</protein>
<evidence type="ECO:0000313" key="2">
    <source>
        <dbReference type="EMBL" id="MFC6999733.1"/>
    </source>
</evidence>
<reference evidence="3" key="1">
    <citation type="journal article" date="2019" name="Int. J. Syst. Evol. Microbiol.">
        <title>The Global Catalogue of Microorganisms (GCM) 10K type strain sequencing project: providing services to taxonomists for standard genome sequencing and annotation.</title>
        <authorList>
            <consortium name="The Broad Institute Genomics Platform"/>
            <consortium name="The Broad Institute Genome Sequencing Center for Infectious Disease"/>
            <person name="Wu L."/>
            <person name="Ma J."/>
        </authorList>
    </citation>
    <scope>NUCLEOTIDE SEQUENCE [LARGE SCALE GENOMIC DNA]</scope>
    <source>
        <strain evidence="3">CGMCC 4.7393</strain>
    </source>
</reference>
<feature type="transmembrane region" description="Helical" evidence="1">
    <location>
        <begin position="6"/>
        <end position="23"/>
    </location>
</feature>
<proteinExistence type="predicted"/>
<keyword evidence="1" id="KW-1133">Transmembrane helix</keyword>
<dbReference type="RefSeq" id="WP_066620772.1">
    <property type="nucleotide sequence ID" value="NZ_JBHSYQ010000016.1"/>
</dbReference>
<accession>A0ABW2DRM8</accession>
<evidence type="ECO:0000313" key="3">
    <source>
        <dbReference type="Proteomes" id="UP001596405"/>
    </source>
</evidence>
<feature type="transmembrane region" description="Helical" evidence="1">
    <location>
        <begin position="35"/>
        <end position="52"/>
    </location>
</feature>
<dbReference type="EMBL" id="JBHSYQ010000016">
    <property type="protein sequence ID" value="MFC6999733.1"/>
    <property type="molecule type" value="Genomic_DNA"/>
</dbReference>
<keyword evidence="3" id="KW-1185">Reference proteome</keyword>
<name>A0ABW2DRM8_9BACT</name>